<comment type="caution">
    <text evidence="2">The sequence shown here is derived from an EMBL/GenBank/DDBJ whole genome shotgun (WGS) entry which is preliminary data.</text>
</comment>
<dbReference type="EMBL" id="JAQQFN010000041">
    <property type="protein sequence ID" value="MFL9888502.1"/>
    <property type="molecule type" value="Genomic_DNA"/>
</dbReference>
<accession>A0ABW8ZZ45</accession>
<protein>
    <submittedName>
        <fullName evidence="2">Uncharacterized protein</fullName>
    </submittedName>
</protein>
<gene>
    <name evidence="2" type="ORF">PQR66_36135</name>
</gene>
<feature type="compositionally biased region" description="Low complexity" evidence="1">
    <location>
        <begin position="90"/>
        <end position="100"/>
    </location>
</feature>
<feature type="region of interest" description="Disordered" evidence="1">
    <location>
        <begin position="79"/>
        <end position="111"/>
    </location>
</feature>
<proteinExistence type="predicted"/>
<evidence type="ECO:0000313" key="2">
    <source>
        <dbReference type="EMBL" id="MFL9888502.1"/>
    </source>
</evidence>
<organism evidence="2 3">
    <name type="scientific">Paraburkholderia agricolaris</name>
    <dbReference type="NCBI Taxonomy" id="2152888"/>
    <lineage>
        <taxon>Bacteria</taxon>
        <taxon>Pseudomonadati</taxon>
        <taxon>Pseudomonadota</taxon>
        <taxon>Betaproteobacteria</taxon>
        <taxon>Burkholderiales</taxon>
        <taxon>Burkholderiaceae</taxon>
        <taxon>Paraburkholderia</taxon>
    </lineage>
</organism>
<feature type="compositionally biased region" description="Polar residues" evidence="1">
    <location>
        <begin position="102"/>
        <end position="111"/>
    </location>
</feature>
<name>A0ABW8ZZ45_9BURK</name>
<keyword evidence="3" id="KW-1185">Reference proteome</keyword>
<sequence>MMGEVSGMHGEMCSGMCSGMHDETRTRFVMLAAACLLPCGLVFAQAPPAAPSAGQASKRVCVDVEVGGERTLSYDCLSQQLTPTTPPDAPASQSAAQALANGPSNRVGTFNLSAERNRFGANWGKSITPQRP</sequence>
<dbReference type="Proteomes" id="UP001629249">
    <property type="component" value="Unassembled WGS sequence"/>
</dbReference>
<reference evidence="2 3" key="1">
    <citation type="journal article" date="2024" name="Chem. Sci.">
        <title>Discovery of megapolipeptins by genome mining of a Burkholderiales bacteria collection.</title>
        <authorList>
            <person name="Paulo B.S."/>
            <person name="Recchia M.J.J."/>
            <person name="Lee S."/>
            <person name="Fergusson C.H."/>
            <person name="Romanowski S.B."/>
            <person name="Hernandez A."/>
            <person name="Krull N."/>
            <person name="Liu D.Y."/>
            <person name="Cavanagh H."/>
            <person name="Bos A."/>
            <person name="Gray C.A."/>
            <person name="Murphy B.T."/>
            <person name="Linington R.G."/>
            <person name="Eustaquio A.S."/>
        </authorList>
    </citation>
    <scope>NUCLEOTIDE SEQUENCE [LARGE SCALE GENOMIC DNA]</scope>
    <source>
        <strain evidence="2 3">RL16-012-BIC-B</strain>
    </source>
</reference>
<evidence type="ECO:0000256" key="1">
    <source>
        <dbReference type="SAM" id="MobiDB-lite"/>
    </source>
</evidence>
<evidence type="ECO:0000313" key="3">
    <source>
        <dbReference type="Proteomes" id="UP001629249"/>
    </source>
</evidence>
<dbReference type="RefSeq" id="WP_408334973.1">
    <property type="nucleotide sequence ID" value="NZ_JAQQFH010000049.1"/>
</dbReference>